<feature type="chain" id="PRO_5043126082" evidence="1">
    <location>
        <begin position="21"/>
        <end position="163"/>
    </location>
</feature>
<dbReference type="PANTHER" id="PTHR22897:SF26">
    <property type="entry name" value="SULFHYDRYL OXIDASE"/>
    <property type="match status" value="1"/>
</dbReference>
<dbReference type="InterPro" id="IPR036249">
    <property type="entry name" value="Thioredoxin-like_sf"/>
</dbReference>
<dbReference type="CDD" id="cd02992">
    <property type="entry name" value="PDI_a_QSOX"/>
    <property type="match status" value="1"/>
</dbReference>
<keyword evidence="4" id="KW-1185">Reference proteome</keyword>
<dbReference type="PRINTS" id="PR00421">
    <property type="entry name" value="THIOREDOXIN"/>
</dbReference>
<evidence type="ECO:0000256" key="1">
    <source>
        <dbReference type="SAM" id="SignalP"/>
    </source>
</evidence>
<dbReference type="GO" id="GO:0016971">
    <property type="term" value="F:flavin-dependent sulfhydryl oxidase activity"/>
    <property type="evidence" value="ECO:0007669"/>
    <property type="project" value="InterPro"/>
</dbReference>
<feature type="signal peptide" evidence="1">
    <location>
        <begin position="1"/>
        <end position="20"/>
    </location>
</feature>
<dbReference type="STRING" id="27835.A0A0N4YVV9"/>
<keyword evidence="1" id="KW-0732">Signal</keyword>
<dbReference type="SUPFAM" id="SSF52833">
    <property type="entry name" value="Thioredoxin-like"/>
    <property type="match status" value="1"/>
</dbReference>
<dbReference type="FunFam" id="3.40.30.10:FF:000425">
    <property type="entry name" value="Sulfhydryl oxidase"/>
    <property type="match status" value="1"/>
</dbReference>
<organism evidence="5">
    <name type="scientific">Nippostrongylus brasiliensis</name>
    <name type="common">Rat hookworm</name>
    <dbReference type="NCBI Taxonomy" id="27835"/>
    <lineage>
        <taxon>Eukaryota</taxon>
        <taxon>Metazoa</taxon>
        <taxon>Ecdysozoa</taxon>
        <taxon>Nematoda</taxon>
        <taxon>Chromadorea</taxon>
        <taxon>Rhabditida</taxon>
        <taxon>Rhabditina</taxon>
        <taxon>Rhabditomorpha</taxon>
        <taxon>Strongyloidea</taxon>
        <taxon>Heligmosomidae</taxon>
        <taxon>Nippostrongylus</taxon>
    </lineage>
</organism>
<dbReference type="PROSITE" id="PS51352">
    <property type="entry name" value="THIOREDOXIN_2"/>
    <property type="match status" value="1"/>
</dbReference>
<dbReference type="Gene3D" id="3.40.30.10">
    <property type="entry name" value="Glutaredoxin"/>
    <property type="match status" value="1"/>
</dbReference>
<evidence type="ECO:0000313" key="3">
    <source>
        <dbReference type="EMBL" id="VDL85126.1"/>
    </source>
</evidence>
<evidence type="ECO:0000313" key="4">
    <source>
        <dbReference type="Proteomes" id="UP000271162"/>
    </source>
</evidence>
<dbReference type="AlphaFoldDB" id="A0A0N4YVV9"/>
<dbReference type="Pfam" id="PF00085">
    <property type="entry name" value="Thioredoxin"/>
    <property type="match status" value="1"/>
</dbReference>
<gene>
    <name evidence="3" type="ORF">NBR_LOCUS21380</name>
</gene>
<dbReference type="PANTHER" id="PTHR22897">
    <property type="entry name" value="QUIESCIN Q6-RELATED SULFHYDRYL OXIDASE"/>
    <property type="match status" value="1"/>
</dbReference>
<dbReference type="WBParaSite" id="NBR_0002138101-mRNA-1">
    <property type="protein sequence ID" value="NBR_0002138101-mRNA-1"/>
    <property type="gene ID" value="NBR_0002138101"/>
</dbReference>
<dbReference type="GO" id="GO:0003756">
    <property type="term" value="F:protein disulfide isomerase activity"/>
    <property type="evidence" value="ECO:0007669"/>
    <property type="project" value="TreeGrafter"/>
</dbReference>
<dbReference type="InterPro" id="IPR039798">
    <property type="entry name" value="Sulfhydryl_oxidase"/>
</dbReference>
<proteinExistence type="predicted"/>
<dbReference type="InterPro" id="IPR013766">
    <property type="entry name" value="Thioredoxin_domain"/>
</dbReference>
<dbReference type="OMA" id="PNCIHRI"/>
<feature type="domain" description="Thioredoxin" evidence="2">
    <location>
        <begin position="12"/>
        <end position="145"/>
    </location>
</feature>
<protein>
    <submittedName>
        <fullName evidence="5">Sulfhydryl oxidase (inferred by orthology to a C. elegans protein)</fullName>
    </submittedName>
</protein>
<dbReference type="Proteomes" id="UP000271162">
    <property type="component" value="Unassembled WGS sequence"/>
</dbReference>
<dbReference type="EMBL" id="UYSL01026268">
    <property type="protein sequence ID" value="VDL85126.1"/>
    <property type="molecule type" value="Genomic_DNA"/>
</dbReference>
<dbReference type="GO" id="GO:0005615">
    <property type="term" value="C:extracellular space"/>
    <property type="evidence" value="ECO:0007669"/>
    <property type="project" value="TreeGrafter"/>
</dbReference>
<reference evidence="5" key="1">
    <citation type="submission" date="2017-02" db="UniProtKB">
        <authorList>
            <consortium name="WormBaseParasite"/>
        </authorList>
    </citation>
    <scope>IDENTIFICATION</scope>
</reference>
<accession>A0A0N4YVV9</accession>
<dbReference type="GO" id="GO:0006457">
    <property type="term" value="P:protein folding"/>
    <property type="evidence" value="ECO:0007669"/>
    <property type="project" value="TreeGrafter"/>
</dbReference>
<evidence type="ECO:0000313" key="5">
    <source>
        <dbReference type="WBParaSite" id="NBR_0002138101-mRNA-1"/>
    </source>
</evidence>
<dbReference type="GO" id="GO:0000139">
    <property type="term" value="C:Golgi membrane"/>
    <property type="evidence" value="ECO:0007669"/>
    <property type="project" value="TreeGrafter"/>
</dbReference>
<sequence>MQLRCILLTLCVVLYRFATAESLYDAQDPILELETDTFNAAVYNSEKAHFVEFYSSWCGACIAYAPTFKEFAKHLAPWRPLVQVTVVNCADDKNMPLCREHSVNSFPTIKFFKQGATSKDDGQQYTGNKYEINQMELDVAAYLHASYEKDKHRLAGIFDPVDK</sequence>
<evidence type="ECO:0000259" key="2">
    <source>
        <dbReference type="PROSITE" id="PS51352"/>
    </source>
</evidence>
<reference evidence="3 4" key="2">
    <citation type="submission" date="2018-11" db="EMBL/GenBank/DDBJ databases">
        <authorList>
            <consortium name="Pathogen Informatics"/>
        </authorList>
    </citation>
    <scope>NUCLEOTIDE SEQUENCE [LARGE SCALE GENOMIC DNA]</scope>
</reference>
<name>A0A0N4YVV9_NIPBR</name>